<keyword evidence="2" id="KW-1133">Transmembrane helix</keyword>
<name>A0AAN8NP26_9PEZI</name>
<protein>
    <submittedName>
        <fullName evidence="3">Uncharacterized protein</fullName>
    </submittedName>
</protein>
<evidence type="ECO:0000313" key="3">
    <source>
        <dbReference type="EMBL" id="KAK6515044.1"/>
    </source>
</evidence>
<evidence type="ECO:0000313" key="4">
    <source>
        <dbReference type="Proteomes" id="UP001307849"/>
    </source>
</evidence>
<dbReference type="EMBL" id="JAVHJM010000004">
    <property type="protein sequence ID" value="KAK6515044.1"/>
    <property type="molecule type" value="Genomic_DNA"/>
</dbReference>
<reference evidence="3 4" key="1">
    <citation type="submission" date="2019-10" db="EMBL/GenBank/DDBJ databases">
        <authorList>
            <person name="Palmer J.M."/>
        </authorList>
    </citation>
    <scope>NUCLEOTIDE SEQUENCE [LARGE SCALE GENOMIC DNA]</scope>
    <source>
        <strain evidence="3 4">TWF506</strain>
    </source>
</reference>
<sequence>MSDNVLQHWSLAGWLFPLVAGILIGFQVGILGGCILWGVRKRSLRIHGELEKLNSNVEHGINRSQDSQNSQSCSCCENHRSFPIEAPAVPDIRNIGSVEGSAELPKPQRPSSRSSYPSYFWGRSNERSSSVNPAAGWWSTSSGSTWSNIVSTLEHTSPLVEPLHPRSNMLGSVLPQTLVHPGSEASEPRDIDRGQPIPAMNVDSPTPETSPVGAPVLPQQPLPTTGWSITEECLVPREHIQRPNSVIGISGEFGGDVPRRPGGDVYEPDVPSSRNEHESSTEPHLSPQPTKIRPPPGSLADFVFNNPPTSHERGLSVSSGPPNLRRSRTAGGPTTNRQASMVSAPKDPSPHTL</sequence>
<keyword evidence="2" id="KW-0812">Transmembrane</keyword>
<feature type="region of interest" description="Disordered" evidence="1">
    <location>
        <begin position="245"/>
        <end position="353"/>
    </location>
</feature>
<keyword evidence="2" id="KW-0472">Membrane</keyword>
<evidence type="ECO:0000256" key="2">
    <source>
        <dbReference type="SAM" id="Phobius"/>
    </source>
</evidence>
<evidence type="ECO:0000256" key="1">
    <source>
        <dbReference type="SAM" id="MobiDB-lite"/>
    </source>
</evidence>
<accession>A0AAN8NP26</accession>
<comment type="caution">
    <text evidence="3">The sequence shown here is derived from an EMBL/GenBank/DDBJ whole genome shotgun (WGS) entry which is preliminary data.</text>
</comment>
<dbReference type="Proteomes" id="UP001307849">
    <property type="component" value="Unassembled WGS sequence"/>
</dbReference>
<proteinExistence type="predicted"/>
<feature type="transmembrane region" description="Helical" evidence="2">
    <location>
        <begin position="12"/>
        <end position="39"/>
    </location>
</feature>
<feature type="compositionally biased region" description="Polar residues" evidence="1">
    <location>
        <begin position="332"/>
        <end position="341"/>
    </location>
</feature>
<organism evidence="3 4">
    <name type="scientific">Arthrobotrys conoides</name>
    <dbReference type="NCBI Taxonomy" id="74498"/>
    <lineage>
        <taxon>Eukaryota</taxon>
        <taxon>Fungi</taxon>
        <taxon>Dikarya</taxon>
        <taxon>Ascomycota</taxon>
        <taxon>Pezizomycotina</taxon>
        <taxon>Orbiliomycetes</taxon>
        <taxon>Orbiliales</taxon>
        <taxon>Orbiliaceae</taxon>
        <taxon>Arthrobotrys</taxon>
    </lineage>
</organism>
<dbReference type="AlphaFoldDB" id="A0AAN8NP26"/>
<gene>
    <name evidence="3" type="ORF">TWF506_007396</name>
</gene>
<keyword evidence="4" id="KW-1185">Reference proteome</keyword>